<feature type="repeat" description="RCC1" evidence="2">
    <location>
        <begin position="115"/>
        <end position="167"/>
    </location>
</feature>
<dbReference type="OrthoDB" id="5370059at2759"/>
<reference evidence="5" key="1">
    <citation type="journal article" date="2010" name="Nature">
        <title>The Amphimedon queenslandica genome and the evolution of animal complexity.</title>
        <authorList>
            <person name="Srivastava M."/>
            <person name="Simakov O."/>
            <person name="Chapman J."/>
            <person name="Fahey B."/>
            <person name="Gauthier M.E."/>
            <person name="Mitros T."/>
            <person name="Richards G.S."/>
            <person name="Conaco C."/>
            <person name="Dacre M."/>
            <person name="Hellsten U."/>
            <person name="Larroux C."/>
            <person name="Putnam N.H."/>
            <person name="Stanke M."/>
            <person name="Adamska M."/>
            <person name="Darling A."/>
            <person name="Degnan S.M."/>
            <person name="Oakley T.H."/>
            <person name="Plachetzki D.C."/>
            <person name="Zhai Y."/>
            <person name="Adamski M."/>
            <person name="Calcino A."/>
            <person name="Cummins S.F."/>
            <person name="Goodstein D.M."/>
            <person name="Harris C."/>
            <person name="Jackson D.J."/>
            <person name="Leys S.P."/>
            <person name="Shu S."/>
            <person name="Woodcroft B.J."/>
            <person name="Vervoort M."/>
            <person name="Kosik K.S."/>
            <person name="Manning G."/>
            <person name="Degnan B.M."/>
            <person name="Rokhsar D.S."/>
        </authorList>
    </citation>
    <scope>NUCLEOTIDE SEQUENCE [LARGE SCALE GENOMIC DNA]</scope>
</reference>
<dbReference type="PANTHER" id="PTHR22870">
    <property type="entry name" value="REGULATOR OF CHROMOSOME CONDENSATION"/>
    <property type="match status" value="1"/>
</dbReference>
<evidence type="ECO:0000259" key="3">
    <source>
        <dbReference type="Pfam" id="PF25390"/>
    </source>
</evidence>
<accession>A0A1X7UZJ8</accession>
<dbReference type="STRING" id="400682.A0A1X7UZJ8"/>
<dbReference type="EnsemblMetazoa" id="Aqu2.1.33410_001">
    <property type="protein sequence ID" value="Aqu2.1.33410_001"/>
    <property type="gene ID" value="Aqu2.1.33410"/>
</dbReference>
<feature type="repeat" description="RCC1" evidence="2">
    <location>
        <begin position="169"/>
        <end position="220"/>
    </location>
</feature>
<gene>
    <name evidence="4" type="primary">105312543</name>
</gene>
<dbReference type="Proteomes" id="UP000007879">
    <property type="component" value="Unassembled WGS sequence"/>
</dbReference>
<name>A0A1X7UZJ8_AMPQE</name>
<dbReference type="eggNOG" id="KOG1426">
    <property type="taxonomic scope" value="Eukaryota"/>
</dbReference>
<dbReference type="InterPro" id="IPR058923">
    <property type="entry name" value="RCC1-like_dom"/>
</dbReference>
<feature type="repeat" description="RCC1" evidence="2">
    <location>
        <begin position="330"/>
        <end position="387"/>
    </location>
</feature>
<dbReference type="PRINTS" id="PR00633">
    <property type="entry name" value="RCCNDNSATION"/>
</dbReference>
<feature type="repeat" description="RCC1" evidence="2">
    <location>
        <begin position="276"/>
        <end position="329"/>
    </location>
</feature>
<organism evidence="4">
    <name type="scientific">Amphimedon queenslandica</name>
    <name type="common">Sponge</name>
    <dbReference type="NCBI Taxonomy" id="400682"/>
    <lineage>
        <taxon>Eukaryota</taxon>
        <taxon>Metazoa</taxon>
        <taxon>Porifera</taxon>
        <taxon>Demospongiae</taxon>
        <taxon>Heteroscleromorpha</taxon>
        <taxon>Haplosclerida</taxon>
        <taxon>Niphatidae</taxon>
        <taxon>Amphimedon</taxon>
    </lineage>
</organism>
<dbReference type="InterPro" id="IPR009091">
    <property type="entry name" value="RCC1/BLIP-II"/>
</dbReference>
<feature type="domain" description="RCC1-like" evidence="3">
    <location>
        <begin position="10"/>
        <end position="304"/>
    </location>
</feature>
<evidence type="ECO:0000256" key="1">
    <source>
        <dbReference type="ARBA" id="ARBA00022737"/>
    </source>
</evidence>
<dbReference type="SUPFAM" id="SSF50985">
    <property type="entry name" value="RCC1/BLIP-II"/>
    <property type="match status" value="2"/>
</dbReference>
<evidence type="ECO:0000313" key="5">
    <source>
        <dbReference type="Proteomes" id="UP000007879"/>
    </source>
</evidence>
<dbReference type="InterPro" id="IPR000408">
    <property type="entry name" value="Reg_chr_condens"/>
</dbReference>
<dbReference type="KEGG" id="aqu:105312543"/>
<evidence type="ECO:0000256" key="2">
    <source>
        <dbReference type="PROSITE-ProRule" id="PRU00235"/>
    </source>
</evidence>
<dbReference type="AlphaFoldDB" id="A0A1X7UZJ8"/>
<dbReference type="Gene3D" id="2.130.10.30">
    <property type="entry name" value="Regulator of chromosome condensation 1/beta-lactamase-inhibitor protein II"/>
    <property type="match status" value="2"/>
</dbReference>
<protein>
    <recommendedName>
        <fullName evidence="3">RCC1-like domain-containing protein</fullName>
    </recommendedName>
</protein>
<feature type="repeat" description="RCC1" evidence="2">
    <location>
        <begin position="221"/>
        <end position="273"/>
    </location>
</feature>
<sequence>MAEKERKTVRLFTWGFNKYGQLGDGQSTNKELPQPILTDSSKNQPRAVSCGAHFTLVGSGPSLDLSSCGRGLHGRLGNGSELDQSTLKPVSVRTKERIVSLSAGHWHGCLVSPGGGIFSWGYNKAHGVLGTTDGLPEVSTIPIQVSCKVLFSEVSCGFNYTIAISKDSRSVYSWGSGRFGVLGHGDREDRFIPTQIESLSSVKITRIHAGYCHAGFMSNEGLLYTSGKGSDGALGHGGDKTDQLVPRIVESLINVADVSCSAGEHHSHTLIVTGDGNVFSCGDGYKCKLGHGNDRSLDTPTRIDPAHFNGCKITSVACGGIHSVAMATDEAVFTWGCGSDGRLGHPEAKGHRYLFLSSVPRQVEGLKGWKPFMISASYYHTAALCYK</sequence>
<evidence type="ECO:0000313" key="4">
    <source>
        <dbReference type="EnsemblMetazoa" id="Aqu2.1.33410_001"/>
    </source>
</evidence>
<dbReference type="Pfam" id="PF00415">
    <property type="entry name" value="RCC1"/>
    <property type="match status" value="1"/>
</dbReference>
<dbReference type="InterPro" id="IPR051210">
    <property type="entry name" value="Ub_ligase/GEF_domain"/>
</dbReference>
<reference evidence="4" key="2">
    <citation type="submission" date="2017-05" db="UniProtKB">
        <authorList>
            <consortium name="EnsemblMetazoa"/>
        </authorList>
    </citation>
    <scope>IDENTIFICATION</scope>
</reference>
<proteinExistence type="predicted"/>
<dbReference type="EnsemblMetazoa" id="XM_011405278.2">
    <property type="protein sequence ID" value="XP_011403580.1"/>
    <property type="gene ID" value="LOC105312543"/>
</dbReference>
<keyword evidence="5" id="KW-1185">Reference proteome</keyword>
<dbReference type="PROSITE" id="PS50012">
    <property type="entry name" value="RCC1_3"/>
    <property type="match status" value="7"/>
</dbReference>
<feature type="repeat" description="RCC1" evidence="2">
    <location>
        <begin position="63"/>
        <end position="114"/>
    </location>
</feature>
<keyword evidence="1" id="KW-0677">Repeat</keyword>
<dbReference type="InParanoid" id="A0A1X7UZJ8"/>
<feature type="repeat" description="RCC1" evidence="2">
    <location>
        <begin position="9"/>
        <end position="61"/>
    </location>
</feature>
<dbReference type="Pfam" id="PF25390">
    <property type="entry name" value="WD40_RLD"/>
    <property type="match status" value="1"/>
</dbReference>
<dbReference type="PROSITE" id="PS00626">
    <property type="entry name" value="RCC1_2"/>
    <property type="match status" value="1"/>
</dbReference>
<dbReference type="PANTHER" id="PTHR22870:SF408">
    <property type="entry name" value="OS09G0560450 PROTEIN"/>
    <property type="match status" value="1"/>
</dbReference>